<evidence type="ECO:0000313" key="1">
    <source>
        <dbReference type="EMBL" id="ELR70152.1"/>
    </source>
</evidence>
<name>L8JS02_9BACT</name>
<dbReference type="RefSeq" id="WP_009581243.1">
    <property type="nucleotide sequence ID" value="NZ_AMZN01000055.1"/>
</dbReference>
<accession>L8JS02</accession>
<keyword evidence="2" id="KW-1185">Reference proteome</keyword>
<comment type="caution">
    <text evidence="1">The sequence shown here is derived from an EMBL/GenBank/DDBJ whole genome shotgun (WGS) entry which is preliminary data.</text>
</comment>
<protein>
    <submittedName>
        <fullName evidence="1">Uncharacterized protein</fullName>
    </submittedName>
</protein>
<proteinExistence type="predicted"/>
<sequence>MLPLAEDLKQKKNSLIEFAAIAKRVLQHLPDVLTSFEEKNGYRLYVSKSGSTTKHVRPINYNIFIPDPESFADAFGEYEKITLKLKNRELHFNKEEKNIINNVLYTIQQSIGVGLDLFVNPNSARKHVGNRFEELIKAIFVDLDVTNKKIVLQIPYETDEGKKIYKCETDLILSPYTNVKSTNKYVDEKEVIVSVKTTSKDRMGKIFMDRILMEHFVGHNIKMIGLFLNDVQRKENNNISYTLVSGLFMVYTKFLKELEGVYYFDAPPNAFKSPYKRHMKPFSELLTKDLWELLTP</sequence>
<organism evidence="1 2">
    <name type="scientific">Fulvivirga imtechensis AK7</name>
    <dbReference type="NCBI Taxonomy" id="1237149"/>
    <lineage>
        <taxon>Bacteria</taxon>
        <taxon>Pseudomonadati</taxon>
        <taxon>Bacteroidota</taxon>
        <taxon>Cytophagia</taxon>
        <taxon>Cytophagales</taxon>
        <taxon>Fulvivirgaceae</taxon>
        <taxon>Fulvivirga</taxon>
    </lineage>
</organism>
<dbReference type="PATRIC" id="fig|1237149.3.peg.3599"/>
<reference evidence="1 2" key="1">
    <citation type="submission" date="2012-12" db="EMBL/GenBank/DDBJ databases">
        <title>Genome assembly of Fulvivirga imtechensis AK7.</title>
        <authorList>
            <person name="Nupur N."/>
            <person name="Khatri I."/>
            <person name="Kumar R."/>
            <person name="Subramanian S."/>
            <person name="Pinnaka A."/>
        </authorList>
    </citation>
    <scope>NUCLEOTIDE SEQUENCE [LARGE SCALE GENOMIC DNA]</scope>
    <source>
        <strain evidence="1 2">AK7</strain>
    </source>
</reference>
<gene>
    <name evidence="1" type="ORF">C900_03837</name>
</gene>
<dbReference type="Proteomes" id="UP000011135">
    <property type="component" value="Unassembled WGS sequence"/>
</dbReference>
<dbReference type="AlphaFoldDB" id="L8JS02"/>
<dbReference type="OrthoDB" id="9182160at2"/>
<dbReference type="EMBL" id="AMZN01000055">
    <property type="protein sequence ID" value="ELR70152.1"/>
    <property type="molecule type" value="Genomic_DNA"/>
</dbReference>
<evidence type="ECO:0000313" key="2">
    <source>
        <dbReference type="Proteomes" id="UP000011135"/>
    </source>
</evidence>